<evidence type="ECO:0000313" key="2">
    <source>
        <dbReference type="Proteomes" id="UP000612362"/>
    </source>
</evidence>
<proteinExistence type="predicted"/>
<dbReference type="AlphaFoldDB" id="A0A8J3MUV0"/>
<reference evidence="1" key="1">
    <citation type="submission" date="2020-10" db="EMBL/GenBank/DDBJ databases">
        <title>Taxonomic study of unclassified bacteria belonging to the class Ktedonobacteria.</title>
        <authorList>
            <person name="Yabe S."/>
            <person name="Wang C.M."/>
            <person name="Zheng Y."/>
            <person name="Sakai Y."/>
            <person name="Cavaletti L."/>
            <person name="Monciardini P."/>
            <person name="Donadio S."/>
        </authorList>
    </citation>
    <scope>NUCLEOTIDE SEQUENCE</scope>
    <source>
        <strain evidence="1">SOSP1-1</strain>
    </source>
</reference>
<sequence length="81" mass="9194">MIADLPVPDIPVKRIRFMTPYSCCHSKADQPDQTGSHGEFYGSWKVSYHTKQAVYIAESLPDPTLQSIGKLILYEYKGNIF</sequence>
<protein>
    <submittedName>
        <fullName evidence="1">Uncharacterized protein</fullName>
    </submittedName>
</protein>
<gene>
    <name evidence="1" type="ORF">KSX_79000</name>
</gene>
<dbReference type="Proteomes" id="UP000612362">
    <property type="component" value="Unassembled WGS sequence"/>
</dbReference>
<name>A0A8J3MUV0_9CHLR</name>
<keyword evidence="2" id="KW-1185">Reference proteome</keyword>
<dbReference type="EMBL" id="BNJF01000006">
    <property type="protein sequence ID" value="GHO49737.1"/>
    <property type="molecule type" value="Genomic_DNA"/>
</dbReference>
<organism evidence="1 2">
    <name type="scientific">Ktedonospora formicarum</name>
    <dbReference type="NCBI Taxonomy" id="2778364"/>
    <lineage>
        <taxon>Bacteria</taxon>
        <taxon>Bacillati</taxon>
        <taxon>Chloroflexota</taxon>
        <taxon>Ktedonobacteria</taxon>
        <taxon>Ktedonobacterales</taxon>
        <taxon>Ktedonobacteraceae</taxon>
        <taxon>Ktedonospora</taxon>
    </lineage>
</organism>
<comment type="caution">
    <text evidence="1">The sequence shown here is derived from an EMBL/GenBank/DDBJ whole genome shotgun (WGS) entry which is preliminary data.</text>
</comment>
<accession>A0A8J3MUV0</accession>
<evidence type="ECO:0000313" key="1">
    <source>
        <dbReference type="EMBL" id="GHO49737.1"/>
    </source>
</evidence>